<name>A0A0R1S584_9LACO</name>
<evidence type="ECO:0000313" key="2">
    <source>
        <dbReference type="EMBL" id="KRL64060.1"/>
    </source>
</evidence>
<proteinExistence type="predicted"/>
<evidence type="ECO:0000313" key="3">
    <source>
        <dbReference type="Proteomes" id="UP000052013"/>
    </source>
</evidence>
<gene>
    <name evidence="2" type="ORF">FC85_GL001325</name>
</gene>
<organism evidence="2 3">
    <name type="scientific">Lentilactobacillus diolivorans DSM 14421</name>
    <dbReference type="NCBI Taxonomy" id="1423739"/>
    <lineage>
        <taxon>Bacteria</taxon>
        <taxon>Bacillati</taxon>
        <taxon>Bacillota</taxon>
        <taxon>Bacilli</taxon>
        <taxon>Lactobacillales</taxon>
        <taxon>Lactobacillaceae</taxon>
        <taxon>Lentilactobacillus</taxon>
    </lineage>
</organism>
<dbReference type="EMBL" id="AZEY01000098">
    <property type="protein sequence ID" value="KRL64060.1"/>
    <property type="molecule type" value="Genomic_DNA"/>
</dbReference>
<keyword evidence="1" id="KW-0472">Membrane</keyword>
<sequence length="143" mass="17013">MRIKNYLYLFWQLGIILILFIFVSLDCRYRFRPTLNWFNIWLLLSAISQIKLVTSQHFFVKNVSLGQASLKKLKAENHQSQYQHHYLTNREKIHNELMFEDIKRRDDQLGIVLTLATSLLKALLGPLILLIQLTIDKTRHSFK</sequence>
<evidence type="ECO:0000256" key="1">
    <source>
        <dbReference type="SAM" id="Phobius"/>
    </source>
</evidence>
<comment type="caution">
    <text evidence="2">The sequence shown here is derived from an EMBL/GenBank/DDBJ whole genome shotgun (WGS) entry which is preliminary data.</text>
</comment>
<dbReference type="Proteomes" id="UP000052013">
    <property type="component" value="Unassembled WGS sequence"/>
</dbReference>
<keyword evidence="1" id="KW-1133">Transmembrane helix</keyword>
<accession>A0A0R1S584</accession>
<protein>
    <submittedName>
        <fullName evidence="2">Uncharacterized protein</fullName>
    </submittedName>
</protein>
<feature type="transmembrane region" description="Helical" evidence="1">
    <location>
        <begin position="6"/>
        <end position="25"/>
    </location>
</feature>
<keyword evidence="1" id="KW-0812">Transmembrane</keyword>
<dbReference type="RefSeq" id="WP_057865752.1">
    <property type="nucleotide sequence ID" value="NZ_AZEY01000098.1"/>
</dbReference>
<dbReference type="PATRIC" id="fig|1423739.3.peg.1388"/>
<feature type="transmembrane region" description="Helical" evidence="1">
    <location>
        <begin position="109"/>
        <end position="135"/>
    </location>
</feature>
<dbReference type="AlphaFoldDB" id="A0A0R1S584"/>
<reference evidence="2 3" key="1">
    <citation type="journal article" date="2015" name="Genome Announc.">
        <title>Expanding the biotechnology potential of lactobacilli through comparative genomics of 213 strains and associated genera.</title>
        <authorList>
            <person name="Sun Z."/>
            <person name="Harris H.M."/>
            <person name="McCann A."/>
            <person name="Guo C."/>
            <person name="Argimon S."/>
            <person name="Zhang W."/>
            <person name="Yang X."/>
            <person name="Jeffery I.B."/>
            <person name="Cooney J.C."/>
            <person name="Kagawa T.F."/>
            <person name="Liu W."/>
            <person name="Song Y."/>
            <person name="Salvetti E."/>
            <person name="Wrobel A."/>
            <person name="Rasinkangas P."/>
            <person name="Parkhill J."/>
            <person name="Rea M.C."/>
            <person name="O'Sullivan O."/>
            <person name="Ritari J."/>
            <person name="Douillard F.P."/>
            <person name="Paul Ross R."/>
            <person name="Yang R."/>
            <person name="Briner A.E."/>
            <person name="Felis G.E."/>
            <person name="de Vos W.M."/>
            <person name="Barrangou R."/>
            <person name="Klaenhammer T.R."/>
            <person name="Caufield P.W."/>
            <person name="Cui Y."/>
            <person name="Zhang H."/>
            <person name="O'Toole P.W."/>
        </authorList>
    </citation>
    <scope>NUCLEOTIDE SEQUENCE [LARGE SCALE GENOMIC DNA]</scope>
    <source>
        <strain evidence="2 3">DSM 14421</strain>
    </source>
</reference>